<dbReference type="AlphaFoldDB" id="A0A840IDA3"/>
<dbReference type="PANTHER" id="PTHR31272:SF4">
    <property type="entry name" value="CYTOCHROME C-TYPE BIOGENESIS PROTEIN HI_1454-RELATED"/>
    <property type="match status" value="1"/>
</dbReference>
<keyword evidence="4 6" id="KW-1133">Transmembrane helix</keyword>
<keyword evidence="3 6" id="KW-0812">Transmembrane</keyword>
<accession>A0A840IDA3</accession>
<keyword evidence="5 6" id="KW-0472">Membrane</keyword>
<feature type="transmembrane region" description="Helical" evidence="6">
    <location>
        <begin position="132"/>
        <end position="158"/>
    </location>
</feature>
<dbReference type="GO" id="GO:0017004">
    <property type="term" value="P:cytochrome complex assembly"/>
    <property type="evidence" value="ECO:0007669"/>
    <property type="project" value="InterPro"/>
</dbReference>
<dbReference type="PANTHER" id="PTHR31272">
    <property type="entry name" value="CYTOCHROME C-TYPE BIOGENESIS PROTEIN HI_1454-RELATED"/>
    <property type="match status" value="1"/>
</dbReference>
<name>A0A840IDA3_9ACTN</name>
<evidence type="ECO:0000256" key="2">
    <source>
        <dbReference type="ARBA" id="ARBA00006143"/>
    </source>
</evidence>
<feature type="domain" description="Cytochrome C biogenesis protein transmembrane" evidence="7">
    <location>
        <begin position="10"/>
        <end position="192"/>
    </location>
</feature>
<evidence type="ECO:0000313" key="9">
    <source>
        <dbReference type="Proteomes" id="UP000585272"/>
    </source>
</evidence>
<comment type="caution">
    <text evidence="8">The sequence shown here is derived from an EMBL/GenBank/DDBJ whole genome shotgun (WGS) entry which is preliminary data.</text>
</comment>
<dbReference type="RefSeq" id="WP_183342152.1">
    <property type="nucleotide sequence ID" value="NZ_JACHNU010000002.1"/>
</dbReference>
<evidence type="ECO:0000256" key="5">
    <source>
        <dbReference type="ARBA" id="ARBA00023136"/>
    </source>
</evidence>
<dbReference type="EMBL" id="JACHNU010000002">
    <property type="protein sequence ID" value="MBB4662742.1"/>
    <property type="molecule type" value="Genomic_DNA"/>
</dbReference>
<feature type="transmembrane region" description="Helical" evidence="6">
    <location>
        <begin position="201"/>
        <end position="221"/>
    </location>
</feature>
<dbReference type="GO" id="GO:0016020">
    <property type="term" value="C:membrane"/>
    <property type="evidence" value="ECO:0007669"/>
    <property type="project" value="UniProtKB-SubCell"/>
</dbReference>
<evidence type="ECO:0000256" key="4">
    <source>
        <dbReference type="ARBA" id="ARBA00022989"/>
    </source>
</evidence>
<evidence type="ECO:0000313" key="8">
    <source>
        <dbReference type="EMBL" id="MBB4662742.1"/>
    </source>
</evidence>
<feature type="transmembrane region" description="Helical" evidence="6">
    <location>
        <begin position="170"/>
        <end position="189"/>
    </location>
</feature>
<evidence type="ECO:0000256" key="1">
    <source>
        <dbReference type="ARBA" id="ARBA00004141"/>
    </source>
</evidence>
<feature type="transmembrane region" description="Helical" evidence="6">
    <location>
        <begin position="92"/>
        <end position="111"/>
    </location>
</feature>
<protein>
    <submittedName>
        <fullName evidence="8">Cytochrome c-type biogenesis protein</fullName>
    </submittedName>
</protein>
<gene>
    <name evidence="8" type="ORF">BDZ31_002328</name>
</gene>
<comment type="similarity">
    <text evidence="2">Belongs to the DsbD family.</text>
</comment>
<feature type="transmembrane region" description="Helical" evidence="6">
    <location>
        <begin position="58"/>
        <end position="80"/>
    </location>
</feature>
<evidence type="ECO:0000256" key="6">
    <source>
        <dbReference type="SAM" id="Phobius"/>
    </source>
</evidence>
<organism evidence="8 9">
    <name type="scientific">Conexibacter arvalis</name>
    <dbReference type="NCBI Taxonomy" id="912552"/>
    <lineage>
        <taxon>Bacteria</taxon>
        <taxon>Bacillati</taxon>
        <taxon>Actinomycetota</taxon>
        <taxon>Thermoleophilia</taxon>
        <taxon>Solirubrobacterales</taxon>
        <taxon>Conexibacteraceae</taxon>
        <taxon>Conexibacter</taxon>
    </lineage>
</organism>
<evidence type="ECO:0000259" key="7">
    <source>
        <dbReference type="Pfam" id="PF02683"/>
    </source>
</evidence>
<reference evidence="8 9" key="1">
    <citation type="submission" date="2020-08" db="EMBL/GenBank/DDBJ databases">
        <title>Genomic Encyclopedia of Archaeal and Bacterial Type Strains, Phase II (KMG-II): from individual species to whole genera.</title>
        <authorList>
            <person name="Goeker M."/>
        </authorList>
    </citation>
    <scope>NUCLEOTIDE SEQUENCE [LARGE SCALE GENOMIC DNA]</scope>
    <source>
        <strain evidence="8 9">DSM 23288</strain>
    </source>
</reference>
<proteinExistence type="inferred from homology"/>
<sequence>MDPASGVGIPLALAAGLVSFLSPCVLPLVPGYISAVAGVAPGEVRGREGIRQVLGPSLLFVLSFSTIFIVLGLGATAVGSTLQRNRDTLEKVSAAVIVAMGIFFVAAPFVTKLNREFHVGGLIARAGRGGPLIAGAAFAIAWTPCIGPTLGAILSAAALSDSAGRGALLLAFYSAGLAIPFLLTSIAFGRMTTAFALVKRHYGLVIGTGGVVLIAMGILIWTGEFFRLNAEAQNLLDSLGLDFWNSV</sequence>
<keyword evidence="9" id="KW-1185">Reference proteome</keyword>
<comment type="subcellular location">
    <subcellularLocation>
        <location evidence="1">Membrane</location>
        <topology evidence="1">Multi-pass membrane protein</topology>
    </subcellularLocation>
</comment>
<dbReference type="InterPro" id="IPR003834">
    <property type="entry name" value="Cyt_c_assmbl_TM_dom"/>
</dbReference>
<dbReference type="Pfam" id="PF02683">
    <property type="entry name" value="DsbD_TM"/>
    <property type="match status" value="1"/>
</dbReference>
<dbReference type="InterPro" id="IPR051790">
    <property type="entry name" value="Cytochrome_c-biogenesis_DsbD"/>
</dbReference>
<feature type="transmembrane region" description="Helical" evidence="6">
    <location>
        <begin position="12"/>
        <end position="37"/>
    </location>
</feature>
<dbReference type="Proteomes" id="UP000585272">
    <property type="component" value="Unassembled WGS sequence"/>
</dbReference>
<evidence type="ECO:0000256" key="3">
    <source>
        <dbReference type="ARBA" id="ARBA00022692"/>
    </source>
</evidence>